<comment type="caution">
    <text evidence="1">The sequence shown here is derived from an EMBL/GenBank/DDBJ whole genome shotgun (WGS) entry which is preliminary data.</text>
</comment>
<dbReference type="EMBL" id="JASCZI010060418">
    <property type="protein sequence ID" value="MED6130522.1"/>
    <property type="molecule type" value="Genomic_DNA"/>
</dbReference>
<protein>
    <submittedName>
        <fullName evidence="1">Uncharacterized protein</fullName>
    </submittedName>
</protein>
<evidence type="ECO:0000313" key="1">
    <source>
        <dbReference type="EMBL" id="MED6130522.1"/>
    </source>
</evidence>
<evidence type="ECO:0000313" key="2">
    <source>
        <dbReference type="Proteomes" id="UP001341840"/>
    </source>
</evidence>
<name>A0ABU6S281_9FABA</name>
<dbReference type="Proteomes" id="UP001341840">
    <property type="component" value="Unassembled WGS sequence"/>
</dbReference>
<organism evidence="1 2">
    <name type="scientific">Stylosanthes scabra</name>
    <dbReference type="NCBI Taxonomy" id="79078"/>
    <lineage>
        <taxon>Eukaryota</taxon>
        <taxon>Viridiplantae</taxon>
        <taxon>Streptophyta</taxon>
        <taxon>Embryophyta</taxon>
        <taxon>Tracheophyta</taxon>
        <taxon>Spermatophyta</taxon>
        <taxon>Magnoliopsida</taxon>
        <taxon>eudicotyledons</taxon>
        <taxon>Gunneridae</taxon>
        <taxon>Pentapetalae</taxon>
        <taxon>rosids</taxon>
        <taxon>fabids</taxon>
        <taxon>Fabales</taxon>
        <taxon>Fabaceae</taxon>
        <taxon>Papilionoideae</taxon>
        <taxon>50 kb inversion clade</taxon>
        <taxon>dalbergioids sensu lato</taxon>
        <taxon>Dalbergieae</taxon>
        <taxon>Pterocarpus clade</taxon>
        <taxon>Stylosanthes</taxon>
    </lineage>
</organism>
<gene>
    <name evidence="1" type="ORF">PIB30_001608</name>
</gene>
<reference evidence="1 2" key="1">
    <citation type="journal article" date="2023" name="Plants (Basel)">
        <title>Bridging the Gap: Combining Genomics and Transcriptomics Approaches to Understand Stylosanthes scabra, an Orphan Legume from the Brazilian Caatinga.</title>
        <authorList>
            <person name="Ferreira-Neto J.R.C."/>
            <person name="da Silva M.D."/>
            <person name="Binneck E."/>
            <person name="de Melo N.F."/>
            <person name="da Silva R.H."/>
            <person name="de Melo A.L.T.M."/>
            <person name="Pandolfi V."/>
            <person name="Bustamante F.O."/>
            <person name="Brasileiro-Vidal A.C."/>
            <person name="Benko-Iseppon A.M."/>
        </authorList>
    </citation>
    <scope>NUCLEOTIDE SEQUENCE [LARGE SCALE GENOMIC DNA]</scope>
    <source>
        <tissue evidence="1">Leaves</tissue>
    </source>
</reference>
<accession>A0ABU6S281</accession>
<keyword evidence="2" id="KW-1185">Reference proteome</keyword>
<proteinExistence type="predicted"/>
<sequence>MAYEVDSWEDHLDNLFKREEVGNRDTEVSRRDTDNWKVIKECRDEPTEYNREIGFSLPAAKQVVLPLYSSLQAIGDTSGMLSTMLAIMVIDFAAFPIHERS</sequence>